<protein>
    <submittedName>
        <fullName evidence="1">Uncharacterized protein</fullName>
    </submittedName>
</protein>
<evidence type="ECO:0000313" key="2">
    <source>
        <dbReference type="Proteomes" id="UP000019384"/>
    </source>
</evidence>
<evidence type="ECO:0000313" key="1">
    <source>
        <dbReference type="EMBL" id="CDK24761.1"/>
    </source>
</evidence>
<name>W6MG77_9ASCO</name>
<reference evidence="1" key="2">
    <citation type="submission" date="2014-02" db="EMBL/GenBank/DDBJ databases">
        <title>Complete DNA sequence of /Kuraishia capsulata/ illustrates novel genomic features among budding yeasts (/Saccharomycotina/).</title>
        <authorList>
            <person name="Morales L."/>
            <person name="Noel B."/>
            <person name="Porcel B."/>
            <person name="Marcet-Houben M."/>
            <person name="Hullo M-F."/>
            <person name="Sacerdot C."/>
            <person name="Tekaia F."/>
            <person name="Leh-Louis V."/>
            <person name="Despons L."/>
            <person name="Khanna V."/>
            <person name="Aury J-M."/>
            <person name="Barbe V."/>
            <person name="Couloux A."/>
            <person name="Labadie K."/>
            <person name="Pelletier E."/>
            <person name="Souciet J-L."/>
            <person name="Boekhout T."/>
            <person name="Gabaldon T."/>
            <person name="Wincker P."/>
            <person name="Dujon B."/>
        </authorList>
    </citation>
    <scope>NUCLEOTIDE SEQUENCE</scope>
    <source>
        <strain evidence="1">CBS 1993</strain>
    </source>
</reference>
<sequence>MSDQSLSTTTSPTCAKCHKIRTSPQTDRNPDSLAKYKTCDECRDRNKLYKKNQKLRMLEKLNSIGSETGYQTRQSSILDPVDYELSKETLFEKDFSNTARVIDTRADFNGFLEGLSRNAFEDVASLKFKGKVPQYVLQTLGDRNPLLGLFLHPNSNYEDMEAVGAMKEIFKNGLRIHYIARIQDVLEKAGYRFTGRSTKWKGTRYYSQMTCTRDSANLKPDHKENTASRSYDCNSRLNLSYDAYAGTLGLEYSHRRHSADARPAIKVPGMAEELTETPLLGSFASKLNALHSGEWGT</sequence>
<keyword evidence="2" id="KW-1185">Reference proteome</keyword>
<dbReference type="STRING" id="1382522.W6MG77"/>
<dbReference type="RefSeq" id="XP_022456776.1">
    <property type="nucleotide sequence ID" value="XM_022605293.1"/>
</dbReference>
<reference evidence="1" key="1">
    <citation type="submission" date="2013-12" db="EMBL/GenBank/DDBJ databases">
        <authorList>
            <person name="Genoscope - CEA"/>
        </authorList>
    </citation>
    <scope>NUCLEOTIDE SEQUENCE</scope>
    <source>
        <strain evidence="1">CBS 1993</strain>
    </source>
</reference>
<dbReference type="OrthoDB" id="3987103at2759"/>
<dbReference type="GeneID" id="34518164"/>
<proteinExistence type="predicted"/>
<dbReference type="Proteomes" id="UP000019384">
    <property type="component" value="Unassembled WGS sequence"/>
</dbReference>
<dbReference type="AlphaFoldDB" id="W6MG77"/>
<accession>W6MG77</accession>
<dbReference type="EMBL" id="HG793125">
    <property type="protein sequence ID" value="CDK24761.1"/>
    <property type="molecule type" value="Genomic_DNA"/>
</dbReference>
<dbReference type="HOGENOM" id="CLU_937097_0_0_1"/>
<organism evidence="1 2">
    <name type="scientific">Kuraishia capsulata CBS 1993</name>
    <dbReference type="NCBI Taxonomy" id="1382522"/>
    <lineage>
        <taxon>Eukaryota</taxon>
        <taxon>Fungi</taxon>
        <taxon>Dikarya</taxon>
        <taxon>Ascomycota</taxon>
        <taxon>Saccharomycotina</taxon>
        <taxon>Pichiomycetes</taxon>
        <taxon>Pichiales</taxon>
        <taxon>Pichiaceae</taxon>
        <taxon>Kuraishia</taxon>
    </lineage>
</organism>
<gene>
    <name evidence="1" type="ORF">KUCA_T00000727001</name>
</gene>